<dbReference type="EMBL" id="AP024169">
    <property type="protein sequence ID" value="BCN31990.1"/>
    <property type="molecule type" value="Genomic_DNA"/>
</dbReference>
<keyword evidence="3" id="KW-0238">DNA-binding</keyword>
<dbReference type="PANTHER" id="PTHR33258:SF1">
    <property type="entry name" value="TRANSPOSASE INSL FOR INSERTION SEQUENCE ELEMENT IS186A-RELATED"/>
    <property type="match status" value="1"/>
</dbReference>
<dbReference type="GO" id="GO:0006313">
    <property type="term" value="P:DNA transposition"/>
    <property type="evidence" value="ECO:0007669"/>
    <property type="project" value="InterPro"/>
</dbReference>
<dbReference type="AlphaFoldDB" id="A0A7R7EN29"/>
<dbReference type="GO" id="GO:0004803">
    <property type="term" value="F:transposase activity"/>
    <property type="evidence" value="ECO:0007669"/>
    <property type="project" value="InterPro"/>
</dbReference>
<evidence type="ECO:0000313" key="7">
    <source>
        <dbReference type="EMBL" id="BCN28968.1"/>
    </source>
</evidence>
<evidence type="ECO:0000256" key="3">
    <source>
        <dbReference type="ARBA" id="ARBA00023125"/>
    </source>
</evidence>
<dbReference type="KEGG" id="ahb:bsdtb5_33460"/>
<accession>A0A7R7EN29</accession>
<dbReference type="KEGG" id="ahb:bsdtb5_33010"/>
<evidence type="ECO:0000313" key="10">
    <source>
        <dbReference type="EMBL" id="BCN30642.1"/>
    </source>
</evidence>
<evidence type="ECO:0000256" key="2">
    <source>
        <dbReference type="ARBA" id="ARBA00022578"/>
    </source>
</evidence>
<evidence type="ECO:0000313" key="11">
    <source>
        <dbReference type="EMBL" id="BCN31029.1"/>
    </source>
</evidence>
<evidence type="ECO:0000313" key="17">
    <source>
        <dbReference type="EMBL" id="BCN32493.1"/>
    </source>
</evidence>
<dbReference type="EMBL" id="AP024169">
    <property type="protein sequence ID" value="BCN30642.1"/>
    <property type="molecule type" value="Genomic_DNA"/>
</dbReference>
<dbReference type="KEGG" id="ahb:bsdtb5_37880"/>
<keyword evidence="4" id="KW-0233">DNA recombination</keyword>
<evidence type="ECO:0000256" key="4">
    <source>
        <dbReference type="ARBA" id="ARBA00023172"/>
    </source>
</evidence>
<feature type="region of interest" description="Disordered" evidence="5">
    <location>
        <begin position="402"/>
        <end position="424"/>
    </location>
</feature>
<dbReference type="SUPFAM" id="SSF53098">
    <property type="entry name" value="Ribonuclease H-like"/>
    <property type="match status" value="1"/>
</dbReference>
<dbReference type="KEGG" id="ahb:bsdtb5_02630"/>
<organism evidence="13 18">
    <name type="scientific">Anaeromicropila herbilytica</name>
    <dbReference type="NCBI Taxonomy" id="2785025"/>
    <lineage>
        <taxon>Bacteria</taxon>
        <taxon>Bacillati</taxon>
        <taxon>Bacillota</taxon>
        <taxon>Clostridia</taxon>
        <taxon>Lachnospirales</taxon>
        <taxon>Lachnospiraceae</taxon>
        <taxon>Anaeromicropila</taxon>
    </lineage>
</organism>
<dbReference type="EMBL" id="AP024169">
    <property type="protein sequence ID" value="BCN32006.1"/>
    <property type="molecule type" value="Genomic_DNA"/>
</dbReference>
<sequence>MIKKISSLLKSVNNLITSEEFIEKHRINQKSFNRNRKLTFKDIILFLLSQPQKSLSVALSDYIDSSNLAIDSISKQAFSKARFKIKPDAFREIFLMTTDVNKTRSNLNTWNGHPVLAIDGTSLQIPNTKENQTYYGSKKNQYDPVALASASALYDVLNDNLLNTKLVHYRTSELVQAQTLIDEFNLNQVHGEKAPIIIFDRGYPSRKLYAQLQEKQCFFVMRHKTKSHGALKAVYQCNYGDTSIQYSHNDCSYPLRVIKFDLPSGLQETLVTNLFDPNITVEMFKELYFIRWGIETKYREVKSILKLENFMGIKPEAIEQEFYAAMFASNLLSMFASVCNEEISNIQQETKKTTCYKTNRNILVNYLFNKLYTLICNYRIAKKVINNLIKIGIKNRSQVRTNRSYERKKMRSRMKFSQNTKSTL</sequence>
<protein>
    <submittedName>
        <fullName evidence="13">Transposase</fullName>
    </submittedName>
</protein>
<keyword evidence="2" id="KW-0815">Transposition</keyword>
<dbReference type="EMBL" id="AP024169">
    <property type="protein sequence ID" value="BCN32046.1"/>
    <property type="molecule type" value="Genomic_DNA"/>
</dbReference>
<dbReference type="InterPro" id="IPR012337">
    <property type="entry name" value="RNaseH-like_sf"/>
</dbReference>
<dbReference type="RefSeq" id="WP_271712180.1">
    <property type="nucleotide sequence ID" value="NZ_AP024169.1"/>
</dbReference>
<evidence type="ECO:0000313" key="16">
    <source>
        <dbReference type="EMBL" id="BCN32051.1"/>
    </source>
</evidence>
<dbReference type="Pfam" id="PF01609">
    <property type="entry name" value="DDE_Tnp_1"/>
    <property type="match status" value="1"/>
</dbReference>
<dbReference type="PANTHER" id="PTHR33258">
    <property type="entry name" value="TRANSPOSASE INSL FOR INSERTION SEQUENCE ELEMENT IS186A-RELATED"/>
    <property type="match status" value="1"/>
</dbReference>
<dbReference type="EMBL" id="AP024169">
    <property type="protein sequence ID" value="BCN32051.1"/>
    <property type="molecule type" value="Genomic_DNA"/>
</dbReference>
<evidence type="ECO:0000313" key="18">
    <source>
        <dbReference type="Proteomes" id="UP000595897"/>
    </source>
</evidence>
<dbReference type="EMBL" id="AP024169">
    <property type="protein sequence ID" value="BCN31029.1"/>
    <property type="molecule type" value="Genomic_DNA"/>
</dbReference>
<comment type="similarity">
    <text evidence="1">Belongs to the transposase 11 family.</text>
</comment>
<dbReference type="KEGG" id="ahb:bsdtb5_32850"/>
<evidence type="ECO:0000256" key="5">
    <source>
        <dbReference type="SAM" id="MobiDB-lite"/>
    </source>
</evidence>
<dbReference type="EMBL" id="AP024169">
    <property type="protein sequence ID" value="BCN29460.1"/>
    <property type="molecule type" value="Genomic_DNA"/>
</dbReference>
<dbReference type="EMBL" id="AP024169">
    <property type="protein sequence ID" value="BCN30083.1"/>
    <property type="molecule type" value="Genomic_DNA"/>
</dbReference>
<feature type="compositionally biased region" description="Polar residues" evidence="5">
    <location>
        <begin position="415"/>
        <end position="424"/>
    </location>
</feature>
<dbReference type="Proteomes" id="UP000595897">
    <property type="component" value="Chromosome"/>
</dbReference>
<dbReference type="KEGG" id="ahb:bsdtb5_19370"/>
<dbReference type="GO" id="GO:0003677">
    <property type="term" value="F:DNA binding"/>
    <property type="evidence" value="ECO:0007669"/>
    <property type="project" value="UniProtKB-KW"/>
</dbReference>
<name>A0A7R7EN29_9FIRM</name>
<dbReference type="EMBL" id="AP024169">
    <property type="protein sequence ID" value="BCN31781.1"/>
    <property type="molecule type" value="Genomic_DNA"/>
</dbReference>
<evidence type="ECO:0000313" key="9">
    <source>
        <dbReference type="EMBL" id="BCN30083.1"/>
    </source>
</evidence>
<feature type="domain" description="Transposase IS4-like" evidence="6">
    <location>
        <begin position="111"/>
        <end position="331"/>
    </location>
</feature>
<evidence type="ECO:0000313" key="13">
    <source>
        <dbReference type="EMBL" id="BCN31990.1"/>
    </source>
</evidence>
<dbReference type="InterPro" id="IPR047952">
    <property type="entry name" value="Transpos_IS4"/>
</dbReference>
<dbReference type="KEGG" id="ahb:bsdtb5_33410"/>
<reference evidence="13 18" key="1">
    <citation type="submission" date="2020-11" db="EMBL/GenBank/DDBJ databases">
        <title>Draft genome sequencing of a Lachnospiraceae strain isolated from anoxic soil subjected to BSD treatment.</title>
        <authorList>
            <person name="Uek A."/>
            <person name="Tonouchi A."/>
        </authorList>
    </citation>
    <scope>NUCLEOTIDE SEQUENCE [LARGE SCALE GENOMIC DNA]</scope>
    <source>
        <strain evidence="13 18">TB5</strain>
    </source>
</reference>
<dbReference type="KEGG" id="ahb:bsdtb5_07550"/>
<gene>
    <name evidence="7" type="ORF">bsdtb5_02630</name>
    <name evidence="8" type="ORF">bsdtb5_07550</name>
    <name evidence="9" type="ORF">bsdtb5_13780</name>
    <name evidence="10" type="ORF">bsdtb5_19370</name>
    <name evidence="11" type="ORF">bsdtb5_23240</name>
    <name evidence="12" type="ORF">bsdtb5_30760</name>
    <name evidence="13" type="ORF">bsdtb5_32850</name>
    <name evidence="14" type="ORF">bsdtb5_33010</name>
    <name evidence="15" type="ORF">bsdtb5_33410</name>
    <name evidence="16" type="ORF">bsdtb5_33460</name>
    <name evidence="17" type="ORF">bsdtb5_37880</name>
</gene>
<evidence type="ECO:0000313" key="15">
    <source>
        <dbReference type="EMBL" id="BCN32046.1"/>
    </source>
</evidence>
<dbReference type="NCBIfam" id="NF033592">
    <property type="entry name" value="transpos_IS4_1"/>
    <property type="match status" value="1"/>
</dbReference>
<evidence type="ECO:0000313" key="12">
    <source>
        <dbReference type="EMBL" id="BCN31781.1"/>
    </source>
</evidence>
<dbReference type="KEGG" id="ahb:bsdtb5_13780"/>
<dbReference type="KEGG" id="ahb:bsdtb5_30760"/>
<evidence type="ECO:0000313" key="14">
    <source>
        <dbReference type="EMBL" id="BCN32006.1"/>
    </source>
</evidence>
<evidence type="ECO:0000256" key="1">
    <source>
        <dbReference type="ARBA" id="ARBA00010075"/>
    </source>
</evidence>
<dbReference type="KEGG" id="ahb:bsdtb5_23240"/>
<proteinExistence type="inferred from homology"/>
<dbReference type="InterPro" id="IPR002559">
    <property type="entry name" value="Transposase_11"/>
</dbReference>
<keyword evidence="18" id="KW-1185">Reference proteome</keyword>
<dbReference type="EMBL" id="AP024169">
    <property type="protein sequence ID" value="BCN32493.1"/>
    <property type="molecule type" value="Genomic_DNA"/>
</dbReference>
<evidence type="ECO:0000259" key="6">
    <source>
        <dbReference type="Pfam" id="PF01609"/>
    </source>
</evidence>
<evidence type="ECO:0000313" key="8">
    <source>
        <dbReference type="EMBL" id="BCN29460.1"/>
    </source>
</evidence>
<dbReference type="EMBL" id="AP024169">
    <property type="protein sequence ID" value="BCN28968.1"/>
    <property type="molecule type" value="Genomic_DNA"/>
</dbReference>